<keyword evidence="5" id="KW-0067">ATP-binding</keyword>
<feature type="transmembrane region" description="Helical" evidence="10">
    <location>
        <begin position="761"/>
        <end position="780"/>
    </location>
</feature>
<dbReference type="Pfam" id="PF00690">
    <property type="entry name" value="Cation_ATPase_N"/>
    <property type="match status" value="1"/>
</dbReference>
<dbReference type="AlphaFoldDB" id="A0A916YVM6"/>
<feature type="transmembrane region" description="Helical" evidence="10">
    <location>
        <begin position="801"/>
        <end position="818"/>
    </location>
</feature>
<dbReference type="PRINTS" id="PR00120">
    <property type="entry name" value="HATPASE"/>
</dbReference>
<sequence length="863" mass="91294">MAGSRVVEVLESFHHGLTSTEADARLGRYGPNSLPEAKGVHPVLRFLSQFNNTLIYFLLASAVAAMLLGHAIDAAVIMAVVIANAIVGFVQEGRAEKALAGMQELIAPHSLALRDRQKRAVETAGLVPGDIVHLEPGDRVPADVRLLHARGLSIEEAALTGESVAADKQEREVDEGTALGDRASMGFSGTLVARGQATGVVVATGTQTELGRISGMLQKAVPLVTPLIRQMDRLGNRLTVIILAAGVALFAFAVLVRGFDWVEALIAIVAISVGAIPESLPAVITITLAIGVQRMARRNAVIRKLPAVESLGATSVICTDKTGTLTKNEMTVVHLFANGREFSVSGSGYEPKGAITPADVPEAIILCGLICNDARLYEESGIWEIAGDPMEGALLALSRKADVAADGWTRLDEIPFDAEYRYMAVLAEGPDGDCRAFIKGAPEAVIGLCPDMAMDQWAGAMDRASGEGERLLAFAAIDLPDTEHLSHEMLAGAHMLGLMGFLDPPREEARLAIAECRSAGIAVKMITGDHAGTAVAIARQLELADEPEALTGHAIEEMDDDALAARVESVDVFARASPEHKLRIVRALQSHGGIVAMTGDGVNDAPSLRQADVGTAMGRAGTEAAREASEMVLLDDNFASIVAAVHEGRTVYDNIRKVIAWTLPTNGGEAIVIVIAILMGFALPMTATQILWINLVTASTLGLVLAFEPPEPGVMQRPPRARDAPLMTGETIWRVVLVSALFALAALAVFFGAQAAGGDIALARTMVVNTLVVAEIFYLFNVRFLDGASLTWRGVLGTKPVLIALAVVIAAQLAFTYAPPFQAVFATRAMGIGESAVVIGIGIALFAVLEMEKWLRHRLLRGT</sequence>
<organism evidence="12 13">
    <name type="scientific">Croceicoccus mobilis</name>
    <dbReference type="NCBI Taxonomy" id="1703339"/>
    <lineage>
        <taxon>Bacteria</taxon>
        <taxon>Pseudomonadati</taxon>
        <taxon>Pseudomonadota</taxon>
        <taxon>Alphaproteobacteria</taxon>
        <taxon>Sphingomonadales</taxon>
        <taxon>Erythrobacteraceae</taxon>
        <taxon>Croceicoccus</taxon>
    </lineage>
</organism>
<dbReference type="InterPro" id="IPR001757">
    <property type="entry name" value="P_typ_ATPase"/>
</dbReference>
<dbReference type="PRINTS" id="PR00119">
    <property type="entry name" value="CATATPASE"/>
</dbReference>
<evidence type="ECO:0000256" key="10">
    <source>
        <dbReference type="SAM" id="Phobius"/>
    </source>
</evidence>
<dbReference type="Pfam" id="PF00689">
    <property type="entry name" value="Cation_ATPase_C"/>
    <property type="match status" value="1"/>
</dbReference>
<dbReference type="SUPFAM" id="SSF81653">
    <property type="entry name" value="Calcium ATPase, transduction domain A"/>
    <property type="match status" value="1"/>
</dbReference>
<reference evidence="12" key="1">
    <citation type="journal article" date="2014" name="Int. J. Syst. Evol. Microbiol.">
        <title>Complete genome sequence of Corynebacterium casei LMG S-19264T (=DSM 44701T), isolated from a smear-ripened cheese.</title>
        <authorList>
            <consortium name="US DOE Joint Genome Institute (JGI-PGF)"/>
            <person name="Walter F."/>
            <person name="Albersmeier A."/>
            <person name="Kalinowski J."/>
            <person name="Ruckert C."/>
        </authorList>
    </citation>
    <scope>NUCLEOTIDE SEQUENCE</scope>
    <source>
        <strain evidence="12">CGMCC 1.15360</strain>
    </source>
</reference>
<dbReference type="InterPro" id="IPR044492">
    <property type="entry name" value="P_typ_ATPase_HD_dom"/>
</dbReference>
<dbReference type="InterPro" id="IPR004014">
    <property type="entry name" value="ATPase_P-typ_cation-transptr_N"/>
</dbReference>
<evidence type="ECO:0000256" key="7">
    <source>
        <dbReference type="ARBA" id="ARBA00022967"/>
    </source>
</evidence>
<evidence type="ECO:0000256" key="3">
    <source>
        <dbReference type="ARBA" id="ARBA00022692"/>
    </source>
</evidence>
<dbReference type="GO" id="GO:0005524">
    <property type="term" value="F:ATP binding"/>
    <property type="evidence" value="ECO:0007669"/>
    <property type="project" value="UniProtKB-KW"/>
</dbReference>
<evidence type="ECO:0000259" key="11">
    <source>
        <dbReference type="SMART" id="SM00831"/>
    </source>
</evidence>
<evidence type="ECO:0000256" key="1">
    <source>
        <dbReference type="ARBA" id="ARBA00004127"/>
    </source>
</evidence>
<dbReference type="SUPFAM" id="SSF81660">
    <property type="entry name" value="Metal cation-transporting ATPase, ATP-binding domain N"/>
    <property type="match status" value="1"/>
</dbReference>
<gene>
    <name evidence="12" type="ORF">GCM10010990_10360</name>
</gene>
<reference evidence="12" key="2">
    <citation type="submission" date="2020-09" db="EMBL/GenBank/DDBJ databases">
        <authorList>
            <person name="Sun Q."/>
            <person name="Zhou Y."/>
        </authorList>
    </citation>
    <scope>NUCLEOTIDE SEQUENCE</scope>
    <source>
        <strain evidence="12">CGMCC 1.15360</strain>
    </source>
</reference>
<comment type="caution">
    <text evidence="12">The sequence shown here is derived from an EMBL/GenBank/DDBJ whole genome shotgun (WGS) entry which is preliminary data.</text>
</comment>
<dbReference type="PANTHER" id="PTHR42861">
    <property type="entry name" value="CALCIUM-TRANSPORTING ATPASE"/>
    <property type="match status" value="1"/>
</dbReference>
<dbReference type="GO" id="GO:0016020">
    <property type="term" value="C:membrane"/>
    <property type="evidence" value="ECO:0007669"/>
    <property type="project" value="InterPro"/>
</dbReference>
<dbReference type="SUPFAM" id="SSF56784">
    <property type="entry name" value="HAD-like"/>
    <property type="match status" value="1"/>
</dbReference>
<dbReference type="Gene3D" id="3.40.1110.10">
    <property type="entry name" value="Calcium-transporting ATPase, cytoplasmic domain N"/>
    <property type="match status" value="1"/>
</dbReference>
<dbReference type="SUPFAM" id="SSF81665">
    <property type="entry name" value="Calcium ATPase, transmembrane domain M"/>
    <property type="match status" value="1"/>
</dbReference>
<accession>A0A916YVM6</accession>
<keyword evidence="6" id="KW-0460">Magnesium</keyword>
<evidence type="ECO:0000256" key="2">
    <source>
        <dbReference type="ARBA" id="ARBA00022553"/>
    </source>
</evidence>
<evidence type="ECO:0000313" key="12">
    <source>
        <dbReference type="EMBL" id="GGD62852.1"/>
    </source>
</evidence>
<proteinExistence type="predicted"/>
<dbReference type="InterPro" id="IPR008250">
    <property type="entry name" value="ATPase_P-typ_transduc_dom_A_sf"/>
</dbReference>
<feature type="transmembrane region" description="Helical" evidence="10">
    <location>
        <begin position="54"/>
        <end position="87"/>
    </location>
</feature>
<keyword evidence="4" id="KW-0547">Nucleotide-binding</keyword>
<dbReference type="GO" id="GO:0015662">
    <property type="term" value="F:P-type ion transporter activity"/>
    <property type="evidence" value="ECO:0007669"/>
    <property type="project" value="UniProtKB-ARBA"/>
</dbReference>
<dbReference type="GO" id="GO:0016887">
    <property type="term" value="F:ATP hydrolysis activity"/>
    <property type="evidence" value="ECO:0007669"/>
    <property type="project" value="InterPro"/>
</dbReference>
<evidence type="ECO:0000256" key="5">
    <source>
        <dbReference type="ARBA" id="ARBA00022840"/>
    </source>
</evidence>
<dbReference type="GO" id="GO:0012505">
    <property type="term" value="C:endomembrane system"/>
    <property type="evidence" value="ECO:0007669"/>
    <property type="project" value="UniProtKB-SubCell"/>
</dbReference>
<evidence type="ECO:0000256" key="4">
    <source>
        <dbReference type="ARBA" id="ARBA00022741"/>
    </source>
</evidence>
<feature type="transmembrane region" description="Helical" evidence="10">
    <location>
        <begin position="658"/>
        <end position="683"/>
    </location>
</feature>
<dbReference type="FunFam" id="2.70.150.10:FF:000160">
    <property type="entry name" value="Sarcoplasmic/endoplasmic reticulum calcium ATPase 1"/>
    <property type="match status" value="1"/>
</dbReference>
<dbReference type="SFLD" id="SFLDS00003">
    <property type="entry name" value="Haloacid_Dehalogenase"/>
    <property type="match status" value="1"/>
</dbReference>
<feature type="transmembrane region" description="Helical" evidence="10">
    <location>
        <begin position="731"/>
        <end position="755"/>
    </location>
</feature>
<keyword evidence="2" id="KW-0597">Phosphoprotein</keyword>
<keyword evidence="7" id="KW-1278">Translocase</keyword>
<keyword evidence="9 10" id="KW-0472">Membrane</keyword>
<dbReference type="InterPro" id="IPR059000">
    <property type="entry name" value="ATPase_P-type_domA"/>
</dbReference>
<comment type="subcellular location">
    <subcellularLocation>
        <location evidence="1">Endomembrane system</location>
        <topology evidence="1">Multi-pass membrane protein</topology>
    </subcellularLocation>
</comment>
<keyword evidence="8 10" id="KW-1133">Transmembrane helix</keyword>
<dbReference type="EMBL" id="BMIP01000002">
    <property type="protein sequence ID" value="GGD62852.1"/>
    <property type="molecule type" value="Genomic_DNA"/>
</dbReference>
<feature type="domain" description="Cation-transporting P-type ATPase N-terminal" evidence="11">
    <location>
        <begin position="1"/>
        <end position="70"/>
    </location>
</feature>
<dbReference type="InterPro" id="IPR006068">
    <property type="entry name" value="ATPase_P-typ_cation-transptr_C"/>
</dbReference>
<evidence type="ECO:0000256" key="8">
    <source>
        <dbReference type="ARBA" id="ARBA00022989"/>
    </source>
</evidence>
<dbReference type="InterPro" id="IPR023214">
    <property type="entry name" value="HAD_sf"/>
</dbReference>
<feature type="transmembrane region" description="Helical" evidence="10">
    <location>
        <begin position="238"/>
        <end position="259"/>
    </location>
</feature>
<feature type="transmembrane region" description="Helical" evidence="10">
    <location>
        <begin position="265"/>
        <end position="290"/>
    </location>
</feature>
<dbReference type="InterPro" id="IPR023299">
    <property type="entry name" value="ATPase_P-typ_cyto_dom_N"/>
</dbReference>
<dbReference type="InterPro" id="IPR023298">
    <property type="entry name" value="ATPase_P-typ_TM_dom_sf"/>
</dbReference>
<keyword evidence="3 10" id="KW-0812">Transmembrane</keyword>
<dbReference type="InterPro" id="IPR036412">
    <property type="entry name" value="HAD-like_sf"/>
</dbReference>
<dbReference type="PROSITE" id="PS00154">
    <property type="entry name" value="ATPASE_E1_E2"/>
    <property type="match status" value="1"/>
</dbReference>
<dbReference type="Pfam" id="PF00122">
    <property type="entry name" value="E1-E2_ATPase"/>
    <property type="match status" value="1"/>
</dbReference>
<evidence type="ECO:0000313" key="13">
    <source>
        <dbReference type="Proteomes" id="UP000612349"/>
    </source>
</evidence>
<dbReference type="SFLD" id="SFLDG00002">
    <property type="entry name" value="C1.7:_P-type_atpase_like"/>
    <property type="match status" value="1"/>
</dbReference>
<dbReference type="Proteomes" id="UP000612349">
    <property type="component" value="Unassembled WGS sequence"/>
</dbReference>
<evidence type="ECO:0000256" key="6">
    <source>
        <dbReference type="ARBA" id="ARBA00022842"/>
    </source>
</evidence>
<dbReference type="Pfam" id="PF13246">
    <property type="entry name" value="Cation_ATPase"/>
    <property type="match status" value="1"/>
</dbReference>
<dbReference type="OrthoDB" id="9813266at2"/>
<name>A0A916YVM6_9SPHN</name>
<evidence type="ECO:0000256" key="9">
    <source>
        <dbReference type="ARBA" id="ARBA00023136"/>
    </source>
</evidence>
<keyword evidence="13" id="KW-1185">Reference proteome</keyword>
<dbReference type="NCBIfam" id="TIGR01494">
    <property type="entry name" value="ATPase_P-type"/>
    <property type="match status" value="2"/>
</dbReference>
<dbReference type="Gene3D" id="3.40.50.1000">
    <property type="entry name" value="HAD superfamily/HAD-like"/>
    <property type="match status" value="1"/>
</dbReference>
<dbReference type="Gene3D" id="2.70.150.10">
    <property type="entry name" value="Calcium-transporting ATPase, cytoplasmic transduction domain A"/>
    <property type="match status" value="1"/>
</dbReference>
<dbReference type="SMART" id="SM00831">
    <property type="entry name" value="Cation_ATPase_N"/>
    <property type="match status" value="1"/>
</dbReference>
<feature type="transmembrane region" description="Helical" evidence="10">
    <location>
        <begin position="689"/>
        <end position="710"/>
    </location>
</feature>
<dbReference type="InterPro" id="IPR018303">
    <property type="entry name" value="ATPase_P-typ_P_site"/>
</dbReference>
<feature type="transmembrane region" description="Helical" evidence="10">
    <location>
        <begin position="830"/>
        <end position="849"/>
    </location>
</feature>
<dbReference type="Gene3D" id="1.20.1110.10">
    <property type="entry name" value="Calcium-transporting ATPase, transmembrane domain"/>
    <property type="match status" value="1"/>
</dbReference>
<protein>
    <submittedName>
        <fullName evidence="12">Carbonate dehydratase</fullName>
    </submittedName>
</protein>
<dbReference type="SFLD" id="SFLDF00027">
    <property type="entry name" value="p-type_atpase"/>
    <property type="match status" value="1"/>
</dbReference>
<dbReference type="RefSeq" id="WP_082922521.1">
    <property type="nucleotide sequence ID" value="NZ_BMIP01000002.1"/>
</dbReference>